<evidence type="ECO:0000313" key="2">
    <source>
        <dbReference type="EMBL" id="CZT46172.1"/>
    </source>
</evidence>
<organism evidence="2 3">
    <name type="scientific">Rhynchosporium secalis</name>
    <name type="common">Barley scald fungus</name>
    <dbReference type="NCBI Taxonomy" id="38038"/>
    <lineage>
        <taxon>Eukaryota</taxon>
        <taxon>Fungi</taxon>
        <taxon>Dikarya</taxon>
        <taxon>Ascomycota</taxon>
        <taxon>Pezizomycotina</taxon>
        <taxon>Leotiomycetes</taxon>
        <taxon>Helotiales</taxon>
        <taxon>Ploettnerulaceae</taxon>
        <taxon>Rhynchosporium</taxon>
    </lineage>
</organism>
<evidence type="ECO:0000256" key="1">
    <source>
        <dbReference type="SAM" id="MobiDB-lite"/>
    </source>
</evidence>
<sequence>MNEDDGDEDPDPDPDPDPRSQRFSLGRARVFKVGSDSHLHLLGSHRGGSEGSGPTNKSYIHLSPRIGWLAGWLAGWLFCRYEELKRPAIPHRGCQQTRVESTRLAKSSSAKSRLIRIMPFSSIKTNDCS</sequence>
<dbReference type="Proteomes" id="UP000177625">
    <property type="component" value="Unassembled WGS sequence"/>
</dbReference>
<proteinExistence type="predicted"/>
<feature type="region of interest" description="Disordered" evidence="1">
    <location>
        <begin position="1"/>
        <end position="26"/>
    </location>
</feature>
<dbReference type="EMBL" id="FJVC01000236">
    <property type="protein sequence ID" value="CZT46172.1"/>
    <property type="molecule type" value="Genomic_DNA"/>
</dbReference>
<accession>A0A1E1MAM4</accession>
<protein>
    <submittedName>
        <fullName evidence="2">Uncharacterized protein</fullName>
    </submittedName>
</protein>
<feature type="compositionally biased region" description="Acidic residues" evidence="1">
    <location>
        <begin position="1"/>
        <end position="15"/>
    </location>
</feature>
<reference evidence="3" key="1">
    <citation type="submission" date="2016-03" db="EMBL/GenBank/DDBJ databases">
        <authorList>
            <person name="Guldener U."/>
        </authorList>
    </citation>
    <scope>NUCLEOTIDE SEQUENCE [LARGE SCALE GENOMIC DNA]</scope>
</reference>
<gene>
    <name evidence="2" type="ORF">RSE6_06566</name>
</gene>
<name>A0A1E1MAM4_RHYSE</name>
<evidence type="ECO:0000313" key="3">
    <source>
        <dbReference type="Proteomes" id="UP000177625"/>
    </source>
</evidence>
<dbReference type="AlphaFoldDB" id="A0A1E1MAM4"/>
<keyword evidence="3" id="KW-1185">Reference proteome</keyword>